<keyword evidence="1" id="KW-0472">Membrane</keyword>
<geneLocation type="chloroplast" evidence="2"/>
<reference evidence="2" key="1">
    <citation type="submission" date="2019-12" db="EMBL/GenBank/DDBJ databases">
        <authorList>
            <person name="Han H."/>
        </authorList>
    </citation>
    <scope>NUCLEOTIDE SEQUENCE</scope>
</reference>
<dbReference type="AlphaFoldDB" id="A0A6B9P3Y7"/>
<feature type="transmembrane region" description="Helical" evidence="1">
    <location>
        <begin position="98"/>
        <end position="121"/>
    </location>
</feature>
<accession>A0A6B9P3Y7</accession>
<keyword evidence="2" id="KW-0934">Plastid</keyword>
<protein>
    <submittedName>
        <fullName evidence="2">Ycf1</fullName>
    </submittedName>
</protein>
<feature type="transmembrane region" description="Helical" evidence="1">
    <location>
        <begin position="200"/>
        <end position="221"/>
    </location>
</feature>
<proteinExistence type="predicted"/>
<keyword evidence="2" id="KW-0150">Chloroplast</keyword>
<feature type="transmembrane region" description="Helical" evidence="1">
    <location>
        <begin position="133"/>
        <end position="162"/>
    </location>
</feature>
<evidence type="ECO:0000313" key="2">
    <source>
        <dbReference type="EMBL" id="QHD45139.1"/>
    </source>
</evidence>
<organism evidence="2">
    <name type="scientific">Codium fragile</name>
    <name type="common">Dead man's fingers</name>
    <name type="synonym">Green alga</name>
    <dbReference type="NCBI Taxonomy" id="3133"/>
    <lineage>
        <taxon>Eukaryota</taxon>
        <taxon>Viridiplantae</taxon>
        <taxon>Chlorophyta</taxon>
        <taxon>core chlorophytes</taxon>
        <taxon>Ulvophyceae</taxon>
        <taxon>TCBD clade</taxon>
        <taxon>Bryopsidales</taxon>
        <taxon>Bryopsidineae</taxon>
        <taxon>Codiaceae</taxon>
        <taxon>Codium</taxon>
    </lineage>
</organism>
<sequence length="772" mass="91244">MSFTQEIKNYIYFLINFDNQNSFGSLLVFFQYNCCYIIQFLKNWCIIFFDFHWFSDFVYLSISLPKWNASLIKDFFLFQSPQNFVYDYNYIQNNTSNLFFIGLGNSLFYWIPHSSVHFLILRRFLVEGLPAGIMAVLGSLMAHIFVISITLFGFGTFFYPWLDFEVGIYLFGICFVFILMYNLVHTPLKRSRFQNKKKLLIIFCVHFVFILCENYGIFPYLSSLTLHEGVDSLQSQNWTILNNFIYICGFVSGSIFFILSFGILISHLSQFLSNSFSKSYSHWIQTLNFTFLTLILANILASFPFYSLDYLVLSSMGFYSEDLRNQISVFKTDIPDIPKGRLGEYSAHSSIDTDIALYNRARYSTGHEIELTFEDLNFQGEYIWRTRSDRLASGSVGIINPFMAKFLPKQTQIQKKEEQANKDKDLKNTHLLLLQNSTNFENLLTRFCTDYNAEVLESSILEYPIERESFSAFSELVKYGFDSFASLEDYESDEFEEELGKKIKQRYYKNNIYKILLNLDISNFIQRQPSMFSMTQKEENALFNKKLILNNYYNSLRSYSYLPYSNIFKILFNNTKSYANRVYNQQYKGTLKILRRLFLIDFGSFSSNLSLLKYDQLLYKENPFKNIVWHEEIEPKLSKRKLKALREYQSTPFYIGWDQTKRQLLITNRFVNSEKLFHLKNNFSNLDASLNFISWPVQKIQFLQNDQASFLFYQFAQTQNDLQKDLFSYREQGELDTQLIYDTLPTILQRVDLRNKDKSKIQLKTTRGGLIW</sequence>
<feature type="transmembrane region" description="Helical" evidence="1">
    <location>
        <begin position="286"/>
        <end position="306"/>
    </location>
</feature>
<dbReference type="EMBL" id="MN853876">
    <property type="protein sequence ID" value="QHD45139.1"/>
    <property type="molecule type" value="Genomic_DNA"/>
</dbReference>
<keyword evidence="1" id="KW-0812">Transmembrane</keyword>
<name>A0A6B9P3Y7_CODFR</name>
<gene>
    <name evidence="2" type="primary">ycf1</name>
</gene>
<feature type="transmembrane region" description="Helical" evidence="1">
    <location>
        <begin position="241"/>
        <end position="265"/>
    </location>
</feature>
<evidence type="ECO:0000256" key="1">
    <source>
        <dbReference type="SAM" id="Phobius"/>
    </source>
</evidence>
<keyword evidence="1" id="KW-1133">Transmembrane helix</keyword>
<feature type="transmembrane region" description="Helical" evidence="1">
    <location>
        <begin position="168"/>
        <end position="188"/>
    </location>
</feature>